<organism evidence="1 2">
    <name type="scientific">Cristinia sonorae</name>
    <dbReference type="NCBI Taxonomy" id="1940300"/>
    <lineage>
        <taxon>Eukaryota</taxon>
        <taxon>Fungi</taxon>
        <taxon>Dikarya</taxon>
        <taxon>Basidiomycota</taxon>
        <taxon>Agaricomycotina</taxon>
        <taxon>Agaricomycetes</taxon>
        <taxon>Agaricomycetidae</taxon>
        <taxon>Agaricales</taxon>
        <taxon>Pleurotineae</taxon>
        <taxon>Stephanosporaceae</taxon>
        <taxon>Cristinia</taxon>
    </lineage>
</organism>
<keyword evidence="2" id="KW-1185">Reference proteome</keyword>
<feature type="non-terminal residue" evidence="1">
    <location>
        <position position="1"/>
    </location>
</feature>
<proteinExistence type="predicted"/>
<evidence type="ECO:0000313" key="1">
    <source>
        <dbReference type="EMBL" id="KAH8087162.1"/>
    </source>
</evidence>
<dbReference type="EMBL" id="JAEVFJ010000041">
    <property type="protein sequence ID" value="KAH8087162.1"/>
    <property type="molecule type" value="Genomic_DNA"/>
</dbReference>
<sequence length="312" mass="34739">MQAIRNIFGWCHSNHATWFSPQCFAEAETQWAIPPIAYWGEADVEMREEETHNDCMEWTCEPTVAQEPQVLVLLPEPMDVDSLVTVREATDLQDIAMADAETQAVSLSAIVTAEGRAAACRHLTSLRWKATIRNGMTSFGRHITRGTPPSYNRGKYIAAHILKKRETRPPPPANSGYTPSRFASKVVERVARRMRVGCEREALSPIALQRMAKDAMAWSQWRDQTTSGLEDYETVEARDAVGAMEFAFTFKYPPQDAEETHAAEAEVFLDGLLDLLQAADAAEYRTPASNIDEDGLVIAFATKASIKDATEV</sequence>
<gene>
    <name evidence="1" type="ORF">BXZ70DRAFT_955815</name>
</gene>
<evidence type="ECO:0000313" key="2">
    <source>
        <dbReference type="Proteomes" id="UP000813824"/>
    </source>
</evidence>
<dbReference type="Proteomes" id="UP000813824">
    <property type="component" value="Unassembled WGS sequence"/>
</dbReference>
<name>A0A8K0XLP9_9AGAR</name>
<accession>A0A8K0XLP9</accession>
<dbReference type="AlphaFoldDB" id="A0A8K0XLP9"/>
<comment type="caution">
    <text evidence="1">The sequence shown here is derived from an EMBL/GenBank/DDBJ whole genome shotgun (WGS) entry which is preliminary data.</text>
</comment>
<protein>
    <submittedName>
        <fullName evidence="1">Uncharacterized protein</fullName>
    </submittedName>
</protein>
<reference evidence="1" key="1">
    <citation type="journal article" date="2021" name="New Phytol.">
        <title>Evolutionary innovations through gain and loss of genes in the ectomycorrhizal Boletales.</title>
        <authorList>
            <person name="Wu G."/>
            <person name="Miyauchi S."/>
            <person name="Morin E."/>
            <person name="Kuo A."/>
            <person name="Drula E."/>
            <person name="Varga T."/>
            <person name="Kohler A."/>
            <person name="Feng B."/>
            <person name="Cao Y."/>
            <person name="Lipzen A."/>
            <person name="Daum C."/>
            <person name="Hundley H."/>
            <person name="Pangilinan J."/>
            <person name="Johnson J."/>
            <person name="Barry K."/>
            <person name="LaButti K."/>
            <person name="Ng V."/>
            <person name="Ahrendt S."/>
            <person name="Min B."/>
            <person name="Choi I.G."/>
            <person name="Park H."/>
            <person name="Plett J.M."/>
            <person name="Magnuson J."/>
            <person name="Spatafora J.W."/>
            <person name="Nagy L.G."/>
            <person name="Henrissat B."/>
            <person name="Grigoriev I.V."/>
            <person name="Yang Z.L."/>
            <person name="Xu J."/>
            <person name="Martin F.M."/>
        </authorList>
    </citation>
    <scope>NUCLEOTIDE SEQUENCE</scope>
    <source>
        <strain evidence="1">KKN 215</strain>
    </source>
</reference>